<sequence length="1196" mass="129772">MQNEGTAHKAEHHDRKKRKRHKEKKERSRAKRLKSDAEKIIDLERREAAAGKLTREAAKKHWASGEQHAASYIDTHGDRDNLAFDGLYRANVAAYSRLDPTGVAKGTRPRYGYVYGPRGIGAEVDDDRQRSQRGKRRRYFLAAVLRRERDGRLRRWRIDHLRLPESAATHSRFGQLSRIPLDVASEHFTGREQGGSGQQAPSEAGAAVEEETAETAEQHMMRRTRDFNRAVRERPHDLQLWLDFAAFQDELGGGGRRASGAGVAEKKIAILEQALRHHPGSDELLLALLGAVEVVISGDDVEERWRRVLAHHSGSARLWQAFLSWQRARFGSFSCSAMRVSYGDAIIALVKERARRRREGAPLDVMAAVERDIAALFVGCLGLELQSGHTEQAIACMQAVLEFNFFCPDSDGASSKLRSFRAFWNSGAALVGDGGARGWLLHGIPEAEELPEQAPAAEEPKAEEIEQDGGGWGGWEELPASAQPAPPGGDTDQDPAEEKDGENNEDDDDDAEADMSLEEGELAAEETEEELMARLGLKLEEELAQLDADKALDSRLAVRWAAQESARDRDQWQPLRSEPEPDIEGADTAIGRVLEFEDIDDFLFTLESEEARQDLVLRCLALLGLSGEAWDCSNAAATARCVGLADTLLPELAPILPSWRPPGMPPARSTLHLDSNPAAATPAQAAPADAIAAKLGWLSPQPVYQAAATDADTAAESEDADPPAESGQASLPAAASGHTAAAAEARADAAQAQLPTPWYLASEERRQFAVRMVQLLALGPFSSDVRVADALLSAEAAEAQPIGAQNHERAQATAQRLLAKHRDSLPLWQAYARQLLAANQTKAARKVFDTMLGSLPAMPQSYVLYAPPVVLAYAAAEVDRAAADSAARAMHVLAWLGTGGPYARYSSAGAAADASTSAGLSAERLVQARRGYQDMLSTRLSSADGALSGATSALVSCAALFEELLPAVGGPAVTALLGSGASGVPAAAAVFQAALGMAPVEVRTQSAEHEALQVRLSCVLARECAAGNLVVSPGWVYPRNSCLLGLLAMMEMRAHTVSRLRRDLRSMLEAAPSPQLWLLALRCEAALPGGAHRVQALFERALSAKQTQQCALLWRAYIGYELQRGRPEAARRVFLRAIHACPWCKALWMDGLVSLGDVVSARERADLMDVMRERDVRIRTDTYEILLETIGQQQLV</sequence>
<comment type="subcellular location">
    <subcellularLocation>
        <location evidence="1">Nucleus</location>
    </subcellularLocation>
</comment>
<dbReference type="STRING" id="574566.I0Z419"/>
<feature type="compositionally biased region" description="Basic and acidic residues" evidence="4">
    <location>
        <begin position="1"/>
        <end position="13"/>
    </location>
</feature>
<accession>I0Z419</accession>
<evidence type="ECO:0000256" key="4">
    <source>
        <dbReference type="SAM" id="MobiDB-lite"/>
    </source>
</evidence>
<dbReference type="GeneID" id="17043390"/>
<dbReference type="GO" id="GO:1902369">
    <property type="term" value="P:negative regulation of RNA catabolic process"/>
    <property type="evidence" value="ECO:0007669"/>
    <property type="project" value="TreeGrafter"/>
</dbReference>
<dbReference type="PANTHER" id="PTHR13471:SF0">
    <property type="entry name" value="NUCLEAR EXOSOME REGULATOR NRDE2"/>
    <property type="match status" value="1"/>
</dbReference>
<evidence type="ECO:0000256" key="1">
    <source>
        <dbReference type="ARBA" id="ARBA00004123"/>
    </source>
</evidence>
<dbReference type="Proteomes" id="UP000007264">
    <property type="component" value="Unassembled WGS sequence"/>
</dbReference>
<reference evidence="5 6" key="1">
    <citation type="journal article" date="2012" name="Genome Biol.">
        <title>The genome of the polar eukaryotic microalga coccomyxa subellipsoidea reveals traits of cold adaptation.</title>
        <authorList>
            <person name="Blanc G."/>
            <person name="Agarkova I."/>
            <person name="Grimwood J."/>
            <person name="Kuo A."/>
            <person name="Brueggeman A."/>
            <person name="Dunigan D."/>
            <person name="Gurnon J."/>
            <person name="Ladunga I."/>
            <person name="Lindquist E."/>
            <person name="Lucas S."/>
            <person name="Pangilinan J."/>
            <person name="Proschold T."/>
            <person name="Salamov A."/>
            <person name="Schmutz J."/>
            <person name="Weeks D."/>
            <person name="Yamada T."/>
            <person name="Claverie J.M."/>
            <person name="Grigoriev I."/>
            <person name="Van Etten J."/>
            <person name="Lomsadze A."/>
            <person name="Borodovsky M."/>
        </authorList>
    </citation>
    <scope>NUCLEOTIDE SEQUENCE [LARGE SCALE GENOMIC DNA]</scope>
    <source>
        <strain evidence="5 6">C-169</strain>
    </source>
</reference>
<dbReference type="EMBL" id="AGSI01000004">
    <property type="protein sequence ID" value="EIE25388.1"/>
    <property type="molecule type" value="Genomic_DNA"/>
</dbReference>
<dbReference type="eggNOG" id="KOG1972">
    <property type="taxonomic scope" value="Eukaryota"/>
</dbReference>
<evidence type="ECO:0000313" key="5">
    <source>
        <dbReference type="EMBL" id="EIE25388.1"/>
    </source>
</evidence>
<proteinExistence type="inferred from homology"/>
<evidence type="ECO:0000256" key="2">
    <source>
        <dbReference type="ARBA" id="ARBA00009265"/>
    </source>
</evidence>
<feature type="compositionally biased region" description="Acidic residues" evidence="4">
    <location>
        <begin position="503"/>
        <end position="514"/>
    </location>
</feature>
<evidence type="ECO:0000256" key="3">
    <source>
        <dbReference type="ARBA" id="ARBA00023242"/>
    </source>
</evidence>
<comment type="caution">
    <text evidence="5">The sequence shown here is derived from an EMBL/GenBank/DDBJ whole genome shotgun (WGS) entry which is preliminary data.</text>
</comment>
<dbReference type="InterPro" id="IPR013633">
    <property type="entry name" value="NRDE-2"/>
</dbReference>
<dbReference type="RefSeq" id="XP_005649932.1">
    <property type="nucleotide sequence ID" value="XM_005649875.1"/>
</dbReference>
<dbReference type="InterPro" id="IPR003107">
    <property type="entry name" value="HAT"/>
</dbReference>
<dbReference type="GO" id="GO:0006396">
    <property type="term" value="P:RNA processing"/>
    <property type="evidence" value="ECO:0007669"/>
    <property type="project" value="InterPro"/>
</dbReference>
<dbReference type="KEGG" id="csl:COCSUDRAFT_40647"/>
<name>I0Z419_COCSC</name>
<dbReference type="Gene3D" id="1.25.40.10">
    <property type="entry name" value="Tetratricopeptide repeat domain"/>
    <property type="match status" value="3"/>
</dbReference>
<dbReference type="PANTHER" id="PTHR13471">
    <property type="entry name" value="TETRATRICOPEPTIDE-LIKE HELICAL"/>
    <property type="match status" value="1"/>
</dbReference>
<evidence type="ECO:0000313" key="6">
    <source>
        <dbReference type="Proteomes" id="UP000007264"/>
    </source>
</evidence>
<feature type="region of interest" description="Disordered" evidence="4">
    <location>
        <begin position="1"/>
        <end position="38"/>
    </location>
</feature>
<dbReference type="GO" id="GO:0031048">
    <property type="term" value="P:regulatory ncRNA-mediated heterochromatin formation"/>
    <property type="evidence" value="ECO:0007669"/>
    <property type="project" value="TreeGrafter"/>
</dbReference>
<feature type="compositionally biased region" description="Acidic residues" evidence="4">
    <location>
        <begin position="713"/>
        <end position="722"/>
    </location>
</feature>
<dbReference type="SMART" id="SM00386">
    <property type="entry name" value="HAT"/>
    <property type="match status" value="7"/>
</dbReference>
<comment type="similarity">
    <text evidence="2">Belongs to the NRDE2 family.</text>
</comment>
<organism evidence="5 6">
    <name type="scientific">Coccomyxa subellipsoidea (strain C-169)</name>
    <name type="common">Green microalga</name>
    <dbReference type="NCBI Taxonomy" id="574566"/>
    <lineage>
        <taxon>Eukaryota</taxon>
        <taxon>Viridiplantae</taxon>
        <taxon>Chlorophyta</taxon>
        <taxon>core chlorophytes</taxon>
        <taxon>Trebouxiophyceae</taxon>
        <taxon>Trebouxiophyceae incertae sedis</taxon>
        <taxon>Coccomyxaceae</taxon>
        <taxon>Coccomyxa</taxon>
        <taxon>Coccomyxa subellipsoidea</taxon>
    </lineage>
</organism>
<dbReference type="AlphaFoldDB" id="I0Z419"/>
<dbReference type="OrthoDB" id="297219at2759"/>
<feature type="compositionally biased region" description="Low complexity" evidence="4">
    <location>
        <begin position="723"/>
        <end position="748"/>
    </location>
</feature>
<keyword evidence="6" id="KW-1185">Reference proteome</keyword>
<dbReference type="GO" id="GO:0071013">
    <property type="term" value="C:catalytic step 2 spliceosome"/>
    <property type="evidence" value="ECO:0007669"/>
    <property type="project" value="TreeGrafter"/>
</dbReference>
<keyword evidence="3" id="KW-0539">Nucleus</keyword>
<feature type="compositionally biased region" description="Basic residues" evidence="4">
    <location>
        <begin position="14"/>
        <end position="32"/>
    </location>
</feature>
<dbReference type="SUPFAM" id="SSF48452">
    <property type="entry name" value="TPR-like"/>
    <property type="match status" value="1"/>
</dbReference>
<feature type="region of interest" description="Disordered" evidence="4">
    <location>
        <begin position="451"/>
        <end position="514"/>
    </location>
</feature>
<feature type="region of interest" description="Disordered" evidence="4">
    <location>
        <begin position="707"/>
        <end position="748"/>
    </location>
</feature>
<dbReference type="Pfam" id="PF08424">
    <property type="entry name" value="NRDE-2"/>
    <property type="match status" value="1"/>
</dbReference>
<dbReference type="InterPro" id="IPR011990">
    <property type="entry name" value="TPR-like_helical_dom_sf"/>
</dbReference>
<gene>
    <name evidence="5" type="ORF">COCSUDRAFT_40647</name>
</gene>
<protein>
    <submittedName>
        <fullName evidence="5">DUF1740-domain-containing protein</fullName>
    </submittedName>
</protein>
<feature type="region of interest" description="Disordered" evidence="4">
    <location>
        <begin position="188"/>
        <end position="218"/>
    </location>
</feature>